<dbReference type="GO" id="GO:0008610">
    <property type="term" value="P:lipid biosynthetic process"/>
    <property type="evidence" value="ECO:0007669"/>
    <property type="project" value="UniProtKB-ARBA"/>
</dbReference>
<dbReference type="InterPro" id="IPR036736">
    <property type="entry name" value="ACP-like_sf"/>
</dbReference>
<dbReference type="InterPro" id="IPR042099">
    <property type="entry name" value="ANL_N_sf"/>
</dbReference>
<dbReference type="Gene3D" id="3.30.559.10">
    <property type="entry name" value="Chloramphenicol acetyltransferase-like domain"/>
    <property type="match status" value="1"/>
</dbReference>
<dbReference type="PROSITE" id="PS00455">
    <property type="entry name" value="AMP_BINDING"/>
    <property type="match status" value="1"/>
</dbReference>
<reference evidence="6 7" key="1">
    <citation type="submission" date="2020-07" db="EMBL/GenBank/DDBJ databases">
        <title>Genomic Encyclopedia of Type Strains, Phase III (KMG-III): the genomes of soil and plant-associated and newly described type strains.</title>
        <authorList>
            <person name="Whitman W."/>
        </authorList>
    </citation>
    <scope>NUCLEOTIDE SEQUENCE [LARGE SCALE GENOMIC DNA]</scope>
    <source>
        <strain evidence="6 7">CECT 8576</strain>
    </source>
</reference>
<dbReference type="Gene3D" id="3.40.50.12780">
    <property type="entry name" value="N-terminal domain of ligase-like"/>
    <property type="match status" value="1"/>
</dbReference>
<dbReference type="Gene3D" id="3.30.300.30">
    <property type="match status" value="1"/>
</dbReference>
<dbReference type="FunFam" id="3.40.50.12780:FF:000012">
    <property type="entry name" value="Non-ribosomal peptide synthetase"/>
    <property type="match status" value="1"/>
</dbReference>
<dbReference type="InterPro" id="IPR020845">
    <property type="entry name" value="AMP-binding_CS"/>
</dbReference>
<dbReference type="Pfam" id="PF00668">
    <property type="entry name" value="Condensation"/>
    <property type="match status" value="1"/>
</dbReference>
<dbReference type="CDD" id="cd17643">
    <property type="entry name" value="A_NRPS_Cytc1-like"/>
    <property type="match status" value="1"/>
</dbReference>
<dbReference type="GO" id="GO:0031177">
    <property type="term" value="F:phosphopantetheine binding"/>
    <property type="evidence" value="ECO:0007669"/>
    <property type="project" value="InterPro"/>
</dbReference>
<dbReference type="SMART" id="SM00823">
    <property type="entry name" value="PKS_PP"/>
    <property type="match status" value="1"/>
</dbReference>
<evidence type="ECO:0000313" key="6">
    <source>
        <dbReference type="EMBL" id="NYH78309.1"/>
    </source>
</evidence>
<evidence type="ECO:0000256" key="3">
    <source>
        <dbReference type="ARBA" id="ARBA00022553"/>
    </source>
</evidence>
<comment type="caution">
    <text evidence="6">The sequence shown here is derived from an EMBL/GenBank/DDBJ whole genome shotgun (WGS) entry which is preliminary data.</text>
</comment>
<feature type="region of interest" description="Disordered" evidence="4">
    <location>
        <begin position="785"/>
        <end position="823"/>
    </location>
</feature>
<name>A0A852YXM9_9ACTN</name>
<keyword evidence="2" id="KW-0596">Phosphopantetheine</keyword>
<dbReference type="FunFam" id="2.30.38.10:FF:000001">
    <property type="entry name" value="Non-ribosomal peptide synthetase PvdI"/>
    <property type="match status" value="1"/>
</dbReference>
<dbReference type="InterPro" id="IPR025110">
    <property type="entry name" value="AMP-bd_C"/>
</dbReference>
<dbReference type="InterPro" id="IPR009081">
    <property type="entry name" value="PP-bd_ACP"/>
</dbReference>
<comment type="cofactor">
    <cofactor evidence="1">
        <name>pantetheine 4'-phosphate</name>
        <dbReference type="ChEBI" id="CHEBI:47942"/>
    </cofactor>
</comment>
<dbReference type="SUPFAM" id="SSF47336">
    <property type="entry name" value="ACP-like"/>
    <property type="match status" value="1"/>
</dbReference>
<dbReference type="Pfam" id="PF13193">
    <property type="entry name" value="AMP-binding_C"/>
    <property type="match status" value="1"/>
</dbReference>
<dbReference type="Pfam" id="PF00501">
    <property type="entry name" value="AMP-binding"/>
    <property type="match status" value="1"/>
</dbReference>
<dbReference type="InterPro" id="IPR001242">
    <property type="entry name" value="Condensation_dom"/>
</dbReference>
<evidence type="ECO:0000256" key="2">
    <source>
        <dbReference type="ARBA" id="ARBA00022450"/>
    </source>
</evidence>
<dbReference type="GO" id="GO:0043041">
    <property type="term" value="P:amino acid activation for nonribosomal peptide biosynthetic process"/>
    <property type="evidence" value="ECO:0007669"/>
    <property type="project" value="TreeGrafter"/>
</dbReference>
<gene>
    <name evidence="6" type="ORF">FHR84_001631</name>
</gene>
<dbReference type="InterPro" id="IPR000873">
    <property type="entry name" value="AMP-dep_synth/lig_dom"/>
</dbReference>
<dbReference type="Gene3D" id="3.30.559.30">
    <property type="entry name" value="Nonribosomal peptide synthetase, condensation domain"/>
    <property type="match status" value="1"/>
</dbReference>
<dbReference type="FunFam" id="3.40.50.980:FF:000001">
    <property type="entry name" value="Non-ribosomal peptide synthetase"/>
    <property type="match status" value="1"/>
</dbReference>
<dbReference type="PANTHER" id="PTHR45527:SF1">
    <property type="entry name" value="FATTY ACID SYNTHASE"/>
    <property type="match status" value="1"/>
</dbReference>
<dbReference type="GO" id="GO:0003824">
    <property type="term" value="F:catalytic activity"/>
    <property type="evidence" value="ECO:0007669"/>
    <property type="project" value="InterPro"/>
</dbReference>
<feature type="compositionally biased region" description="Basic and acidic residues" evidence="4">
    <location>
        <begin position="785"/>
        <end position="805"/>
    </location>
</feature>
<feature type="domain" description="Carrier" evidence="5">
    <location>
        <begin position="520"/>
        <end position="594"/>
    </location>
</feature>
<dbReference type="InterPro" id="IPR006162">
    <property type="entry name" value="Ppantetheine_attach_site"/>
</dbReference>
<dbReference type="SUPFAM" id="SSF56801">
    <property type="entry name" value="Acetyl-CoA synthetase-like"/>
    <property type="match status" value="1"/>
</dbReference>
<dbReference type="PANTHER" id="PTHR45527">
    <property type="entry name" value="NONRIBOSOMAL PEPTIDE SYNTHETASE"/>
    <property type="match status" value="1"/>
</dbReference>
<evidence type="ECO:0000256" key="4">
    <source>
        <dbReference type="SAM" id="MobiDB-lite"/>
    </source>
</evidence>
<keyword evidence="7" id="KW-1185">Reference proteome</keyword>
<protein>
    <submittedName>
        <fullName evidence="6">Amino acid adenylation domain-containing protein</fullName>
    </submittedName>
</protein>
<evidence type="ECO:0000256" key="1">
    <source>
        <dbReference type="ARBA" id="ARBA00001957"/>
    </source>
</evidence>
<accession>A0A852YXM9</accession>
<dbReference type="SUPFAM" id="SSF52777">
    <property type="entry name" value="CoA-dependent acyltransferases"/>
    <property type="match status" value="2"/>
</dbReference>
<dbReference type="InterPro" id="IPR010071">
    <property type="entry name" value="AA_adenyl_dom"/>
</dbReference>
<dbReference type="InterPro" id="IPR045851">
    <property type="entry name" value="AMP-bd_C_sf"/>
</dbReference>
<dbReference type="GO" id="GO:0005737">
    <property type="term" value="C:cytoplasm"/>
    <property type="evidence" value="ECO:0007669"/>
    <property type="project" value="TreeGrafter"/>
</dbReference>
<proteinExistence type="predicted"/>
<dbReference type="GO" id="GO:0044550">
    <property type="term" value="P:secondary metabolite biosynthetic process"/>
    <property type="evidence" value="ECO:0007669"/>
    <property type="project" value="TreeGrafter"/>
</dbReference>
<dbReference type="AlphaFoldDB" id="A0A852YXM9"/>
<evidence type="ECO:0000259" key="5">
    <source>
        <dbReference type="PROSITE" id="PS50075"/>
    </source>
</evidence>
<dbReference type="Proteomes" id="UP000548304">
    <property type="component" value="Unassembled WGS sequence"/>
</dbReference>
<dbReference type="InterPro" id="IPR020806">
    <property type="entry name" value="PKS_PP-bd"/>
</dbReference>
<dbReference type="NCBIfam" id="TIGR01733">
    <property type="entry name" value="AA-adenyl-dom"/>
    <property type="match status" value="1"/>
</dbReference>
<organism evidence="6 7">
    <name type="scientific">Actinopolyspora biskrensis</name>
    <dbReference type="NCBI Taxonomy" id="1470178"/>
    <lineage>
        <taxon>Bacteria</taxon>
        <taxon>Bacillati</taxon>
        <taxon>Actinomycetota</taxon>
        <taxon>Actinomycetes</taxon>
        <taxon>Actinopolysporales</taxon>
        <taxon>Actinopolysporaceae</taxon>
        <taxon>Actinopolyspora</taxon>
    </lineage>
</organism>
<dbReference type="PROSITE" id="PS00012">
    <property type="entry name" value="PHOSPHOPANTETHEINE"/>
    <property type="match status" value="1"/>
</dbReference>
<keyword evidence="3" id="KW-0597">Phosphoprotein</keyword>
<feature type="region of interest" description="Disordered" evidence="4">
    <location>
        <begin position="583"/>
        <end position="608"/>
    </location>
</feature>
<sequence length="1039" mass="114432">MSTSWRPLHCEFELWAAEYPDRIAVTEESGSVSYGELNRMANRLAHRLSRAGAGPGRLVGVLAERGSGLITALLAVLKTASGYVPLDPVHPPQRIRWLIEECGTGLVVGSNRYRDTVREDRTEFVPLDDRDLLAEDEHDPNTVPGPGSSMYVIHTSGSTGKPKGVDVPHSNPVRLFAHTRDKMGITSSDVWTAFHSHAFDFSVWEMWGALAHGGRLVIVPHELTRDPELFWAQLLRERVTVLNQTPTAFARLIDAALREGFPQNALRLVVFGGEELTPELLGPWFEAYGDERPRLVNMYGITEATVHVTFRPLDVHDVEASESPLGTPLDDLVLRLLDQELRPVQCGETGELYVGGEGIARGYLGRPALTAERFLPDPYGSPGSRLYRTGDLARRRPDGDLVFRGRADRQVQLRGFRVEPGEIETALRELLEVSRAAVVAREDPRGDLALIGYVVPAEGVGIEPREVRSRLSRRLPSYMLPTAVLTVDSLPMTVQHKLDVDALPLPWSGAGKPPSSGGLGDHDASTRALAEVMAEVLDLSAVDPDDDFFALGGDSIRAARLVGLARQRGVELGVTDVYTRPTARRLTTSDPLPAPGDGSLAEESTKTPALSSGQQGILYECELIDDPTLYRVLVAVQLSGRMDVAALKRALADMVERHEVLNGFFELDEQGTFRWCASPCPRIPVSVSFGVGRGEDFRARLVREWERKWSGHVTRDRAPPLHCHVLPRFDGDWYLALVVHHALLDGWSTAVLGTELLHSYRVHIGETEEQLPEVFSPSPWEHVERERRAGKDERTRHFWEQRLPRLDPGPPPPGGGDVGTAGSPAEAAMELDSATDGTVRSIAARLSVPPKTVYLAAGLWVTAALTGHPSPVIGTATHMRPESRDGDRLLGMFLNVLPVGVSLAESTRWEELICEVFEQEVSLLPHRWMPLADLVSRKGSDLFHVVLNYTDFRVLGGSDGVDPRERGWTFVNRTNFPLFIEVQHGPIDDSTVVTARSGMTSSVSLSTVRKAQRLMREALFSIFSDPEGEIPEVPSSGEH</sequence>
<dbReference type="RefSeq" id="WP_179534794.1">
    <property type="nucleotide sequence ID" value="NZ_JACBYW010000002.1"/>
</dbReference>
<evidence type="ECO:0000313" key="7">
    <source>
        <dbReference type="Proteomes" id="UP000548304"/>
    </source>
</evidence>
<dbReference type="PROSITE" id="PS50075">
    <property type="entry name" value="CARRIER"/>
    <property type="match status" value="1"/>
</dbReference>
<dbReference type="InterPro" id="IPR023213">
    <property type="entry name" value="CAT-like_dom_sf"/>
</dbReference>
<dbReference type="Pfam" id="PF00550">
    <property type="entry name" value="PP-binding"/>
    <property type="match status" value="1"/>
</dbReference>
<dbReference type="Gene3D" id="1.10.1200.10">
    <property type="entry name" value="ACP-like"/>
    <property type="match status" value="1"/>
</dbReference>
<dbReference type="EMBL" id="JACBYW010000002">
    <property type="protein sequence ID" value="NYH78309.1"/>
    <property type="molecule type" value="Genomic_DNA"/>
</dbReference>